<evidence type="ECO:0000259" key="9">
    <source>
        <dbReference type="Pfam" id="PF07885"/>
    </source>
</evidence>
<evidence type="ECO:0000256" key="1">
    <source>
        <dbReference type="ARBA" id="ARBA00004141"/>
    </source>
</evidence>
<evidence type="ECO:0000256" key="8">
    <source>
        <dbReference type="SAM" id="Phobius"/>
    </source>
</evidence>
<evidence type="ECO:0000256" key="6">
    <source>
        <dbReference type="ARBA" id="ARBA00023136"/>
    </source>
</evidence>
<keyword evidence="3 8" id="KW-0812">Transmembrane</keyword>
<dbReference type="Gene3D" id="1.10.287.70">
    <property type="match status" value="1"/>
</dbReference>
<evidence type="ECO:0000256" key="4">
    <source>
        <dbReference type="ARBA" id="ARBA00022989"/>
    </source>
</evidence>
<dbReference type="InterPro" id="IPR028325">
    <property type="entry name" value="VG_K_chnl"/>
</dbReference>
<keyword evidence="6 8" id="KW-0472">Membrane</keyword>
<dbReference type="GO" id="GO:0005249">
    <property type="term" value="F:voltage-gated potassium channel activity"/>
    <property type="evidence" value="ECO:0007669"/>
    <property type="project" value="InterPro"/>
</dbReference>
<feature type="transmembrane region" description="Helical" evidence="8">
    <location>
        <begin position="122"/>
        <end position="140"/>
    </location>
</feature>
<reference evidence="10 11" key="1">
    <citation type="submission" date="2017-10" db="EMBL/GenBank/DDBJ databases">
        <title>Bacillus sp. nov., a halophilic bacterium isolated from a Keqin Lake.</title>
        <authorList>
            <person name="Wang H."/>
        </authorList>
    </citation>
    <scope>NUCLEOTIDE SEQUENCE [LARGE SCALE GENOMIC DNA]</scope>
    <source>
        <strain evidence="10 11">KQ-12</strain>
    </source>
</reference>
<dbReference type="EMBL" id="PDOD01000005">
    <property type="protein sequence ID" value="PYZ91942.1"/>
    <property type="molecule type" value="Genomic_DNA"/>
</dbReference>
<comment type="caution">
    <text evidence="10">The sequence shown here is derived from an EMBL/GenBank/DDBJ whole genome shotgun (WGS) entry which is preliminary data.</text>
</comment>
<evidence type="ECO:0000313" key="10">
    <source>
        <dbReference type="EMBL" id="PYZ91942.1"/>
    </source>
</evidence>
<keyword evidence="2" id="KW-0813">Transport</keyword>
<keyword evidence="5" id="KW-0406">Ion transport</keyword>
<dbReference type="GO" id="GO:0001508">
    <property type="term" value="P:action potential"/>
    <property type="evidence" value="ECO:0007669"/>
    <property type="project" value="TreeGrafter"/>
</dbReference>
<comment type="subcellular location">
    <subcellularLocation>
        <location evidence="1">Membrane</location>
        <topology evidence="1">Multi-pass membrane protein</topology>
    </subcellularLocation>
</comment>
<keyword evidence="4 8" id="KW-1133">Transmembrane helix</keyword>
<name>A0A323T7G2_9BACI</name>
<feature type="domain" description="Potassium channel" evidence="9">
    <location>
        <begin position="127"/>
        <end position="199"/>
    </location>
</feature>
<dbReference type="Pfam" id="PF07885">
    <property type="entry name" value="Ion_trans_2"/>
    <property type="match status" value="1"/>
</dbReference>
<dbReference type="AlphaFoldDB" id="A0A323T7G2"/>
<dbReference type="InterPro" id="IPR027359">
    <property type="entry name" value="Volt_channel_dom_sf"/>
</dbReference>
<evidence type="ECO:0000256" key="3">
    <source>
        <dbReference type="ARBA" id="ARBA00022692"/>
    </source>
</evidence>
<dbReference type="OrthoDB" id="9785285at2"/>
<organism evidence="10 11">
    <name type="scientific">Salipaludibacillus keqinensis</name>
    <dbReference type="NCBI Taxonomy" id="2045207"/>
    <lineage>
        <taxon>Bacteria</taxon>
        <taxon>Bacillati</taxon>
        <taxon>Bacillota</taxon>
        <taxon>Bacilli</taxon>
        <taxon>Bacillales</taxon>
        <taxon>Bacillaceae</taxon>
    </lineage>
</organism>
<dbReference type="Proteomes" id="UP000248214">
    <property type="component" value="Unassembled WGS sequence"/>
</dbReference>
<evidence type="ECO:0000256" key="5">
    <source>
        <dbReference type="ARBA" id="ARBA00023065"/>
    </source>
</evidence>
<feature type="transmembrane region" description="Helical" evidence="8">
    <location>
        <begin position="44"/>
        <end position="60"/>
    </location>
</feature>
<keyword evidence="7" id="KW-0407">Ion channel</keyword>
<dbReference type="InterPro" id="IPR013099">
    <property type="entry name" value="K_chnl_dom"/>
</dbReference>
<dbReference type="PANTHER" id="PTHR11537">
    <property type="entry name" value="VOLTAGE-GATED POTASSIUM CHANNEL"/>
    <property type="match status" value="1"/>
</dbReference>
<evidence type="ECO:0000313" key="11">
    <source>
        <dbReference type="Proteomes" id="UP000248214"/>
    </source>
</evidence>
<sequence length="249" mass="28540">MDEGIQRYKKLKILYECMMVILALISVLFIWSDDGSHFVRNLDLMIWIIFVVDVSVRLIRSPDKIQYLKKNPLDIVAIIPFDSIFRLARIARLIRLVRSLAILKHYLQPFFAVMRTNHLDKVVLATFILIFISSIPIRIIEPTIHTYTDAVWWAVVTSTTVGYGDISPETPIGRMIAILLMMVGIGLLGMVTSSVASYFLQGKNEKEDKPAIVYMKSEIDRIEELSDEEIDRLKGVLDSYKKTTDKNSL</sequence>
<dbReference type="GO" id="GO:0008076">
    <property type="term" value="C:voltage-gated potassium channel complex"/>
    <property type="evidence" value="ECO:0007669"/>
    <property type="project" value="InterPro"/>
</dbReference>
<accession>A0A323T7G2</accession>
<feature type="transmembrane region" description="Helical" evidence="8">
    <location>
        <begin position="175"/>
        <end position="200"/>
    </location>
</feature>
<dbReference type="SUPFAM" id="SSF81324">
    <property type="entry name" value="Voltage-gated potassium channels"/>
    <property type="match status" value="1"/>
</dbReference>
<evidence type="ECO:0000256" key="7">
    <source>
        <dbReference type="ARBA" id="ARBA00023303"/>
    </source>
</evidence>
<gene>
    <name evidence="10" type="ORF">CR194_17225</name>
</gene>
<keyword evidence="11" id="KW-1185">Reference proteome</keyword>
<proteinExistence type="predicted"/>
<evidence type="ECO:0000256" key="2">
    <source>
        <dbReference type="ARBA" id="ARBA00022448"/>
    </source>
</evidence>
<dbReference type="PANTHER" id="PTHR11537:SF254">
    <property type="entry name" value="POTASSIUM VOLTAGE-GATED CHANNEL PROTEIN SHAB"/>
    <property type="match status" value="1"/>
</dbReference>
<protein>
    <submittedName>
        <fullName evidence="10">Ion transporter</fullName>
    </submittedName>
</protein>
<dbReference type="RefSeq" id="WP_110611362.1">
    <property type="nucleotide sequence ID" value="NZ_PDOD01000005.1"/>
</dbReference>
<dbReference type="Gene3D" id="1.20.120.350">
    <property type="entry name" value="Voltage-gated potassium channels. Chain C"/>
    <property type="match status" value="1"/>
</dbReference>
<feature type="transmembrane region" description="Helical" evidence="8">
    <location>
        <begin position="12"/>
        <end position="32"/>
    </location>
</feature>
<dbReference type="PRINTS" id="PR00169">
    <property type="entry name" value="KCHANNEL"/>
</dbReference>